<comment type="caution">
    <text evidence="6">The sequence shown here is derived from an EMBL/GenBank/DDBJ whole genome shotgun (WGS) entry which is preliminary data.</text>
</comment>
<dbReference type="Gene3D" id="1.10.10.10">
    <property type="entry name" value="Winged helix-like DNA-binding domain superfamily/Winged helix DNA-binding domain"/>
    <property type="match status" value="1"/>
</dbReference>
<dbReference type="InterPro" id="IPR000847">
    <property type="entry name" value="LysR_HTH_N"/>
</dbReference>
<accession>A0ABW0MBL3</accession>
<evidence type="ECO:0000256" key="1">
    <source>
        <dbReference type="ARBA" id="ARBA00009437"/>
    </source>
</evidence>
<proteinExistence type="inferred from homology"/>
<dbReference type="Proteomes" id="UP001596045">
    <property type="component" value="Unassembled WGS sequence"/>
</dbReference>
<dbReference type="PRINTS" id="PR00039">
    <property type="entry name" value="HTHLYSR"/>
</dbReference>
<dbReference type="CDD" id="cd08474">
    <property type="entry name" value="PBP2_CrgA_like_5"/>
    <property type="match status" value="1"/>
</dbReference>
<dbReference type="Pfam" id="PF03466">
    <property type="entry name" value="LysR_substrate"/>
    <property type="match status" value="1"/>
</dbReference>
<protein>
    <submittedName>
        <fullName evidence="6">LysR family transcriptional regulator</fullName>
    </submittedName>
</protein>
<feature type="domain" description="HTH lysR-type" evidence="5">
    <location>
        <begin position="4"/>
        <end position="61"/>
    </location>
</feature>
<gene>
    <name evidence="6" type="ORF">ACFPM8_15905</name>
</gene>
<dbReference type="PANTHER" id="PTHR30537:SF1">
    <property type="entry name" value="HTH-TYPE TRANSCRIPTIONAL REGULATOR PGRR"/>
    <property type="match status" value="1"/>
</dbReference>
<dbReference type="SUPFAM" id="SSF53850">
    <property type="entry name" value="Periplasmic binding protein-like II"/>
    <property type="match status" value="1"/>
</dbReference>
<dbReference type="InterPro" id="IPR058163">
    <property type="entry name" value="LysR-type_TF_proteobact-type"/>
</dbReference>
<reference evidence="7" key="1">
    <citation type="journal article" date="2019" name="Int. J. Syst. Evol. Microbiol.">
        <title>The Global Catalogue of Microorganisms (GCM) 10K type strain sequencing project: providing services to taxonomists for standard genome sequencing and annotation.</title>
        <authorList>
            <consortium name="The Broad Institute Genomics Platform"/>
            <consortium name="The Broad Institute Genome Sequencing Center for Infectious Disease"/>
            <person name="Wu L."/>
            <person name="Ma J."/>
        </authorList>
    </citation>
    <scope>NUCLEOTIDE SEQUENCE [LARGE SCALE GENOMIC DNA]</scope>
    <source>
        <strain evidence="7">JCM 17066</strain>
    </source>
</reference>
<dbReference type="InterPro" id="IPR036390">
    <property type="entry name" value="WH_DNA-bd_sf"/>
</dbReference>
<evidence type="ECO:0000313" key="6">
    <source>
        <dbReference type="EMBL" id="MFC5475445.1"/>
    </source>
</evidence>
<evidence type="ECO:0000256" key="2">
    <source>
        <dbReference type="ARBA" id="ARBA00023015"/>
    </source>
</evidence>
<comment type="similarity">
    <text evidence="1">Belongs to the LysR transcriptional regulatory family.</text>
</comment>
<dbReference type="SUPFAM" id="SSF46785">
    <property type="entry name" value="Winged helix' DNA-binding domain"/>
    <property type="match status" value="1"/>
</dbReference>
<evidence type="ECO:0000256" key="4">
    <source>
        <dbReference type="ARBA" id="ARBA00023163"/>
    </source>
</evidence>
<keyword evidence="3" id="KW-0238">DNA-binding</keyword>
<keyword evidence="4" id="KW-0804">Transcription</keyword>
<dbReference type="EMBL" id="JBHSMT010000027">
    <property type="protein sequence ID" value="MFC5475445.1"/>
    <property type="molecule type" value="Genomic_DNA"/>
</dbReference>
<dbReference type="RefSeq" id="WP_378998749.1">
    <property type="nucleotide sequence ID" value="NZ_JBHSMT010000027.1"/>
</dbReference>
<dbReference type="Gene3D" id="3.40.190.290">
    <property type="match status" value="1"/>
</dbReference>
<dbReference type="PANTHER" id="PTHR30537">
    <property type="entry name" value="HTH-TYPE TRANSCRIPTIONAL REGULATOR"/>
    <property type="match status" value="1"/>
</dbReference>
<dbReference type="Pfam" id="PF00126">
    <property type="entry name" value="HTH_1"/>
    <property type="match status" value="1"/>
</dbReference>
<keyword evidence="7" id="KW-1185">Reference proteome</keyword>
<dbReference type="PROSITE" id="PS50931">
    <property type="entry name" value="HTH_LYSR"/>
    <property type="match status" value="1"/>
</dbReference>
<dbReference type="InterPro" id="IPR036388">
    <property type="entry name" value="WH-like_DNA-bd_sf"/>
</dbReference>
<keyword evidence="2" id="KW-0805">Transcription regulation</keyword>
<dbReference type="InterPro" id="IPR005119">
    <property type="entry name" value="LysR_subst-bd"/>
</dbReference>
<evidence type="ECO:0000313" key="7">
    <source>
        <dbReference type="Proteomes" id="UP001596045"/>
    </source>
</evidence>
<name>A0ABW0MBL3_9BURK</name>
<organism evidence="6 7">
    <name type="scientific">Paraherbaspirillum soli</name>
    <dbReference type="NCBI Taxonomy" id="631222"/>
    <lineage>
        <taxon>Bacteria</taxon>
        <taxon>Pseudomonadati</taxon>
        <taxon>Pseudomonadota</taxon>
        <taxon>Betaproteobacteria</taxon>
        <taxon>Burkholderiales</taxon>
        <taxon>Oxalobacteraceae</taxon>
        <taxon>Paraherbaspirillum</taxon>
    </lineage>
</organism>
<evidence type="ECO:0000259" key="5">
    <source>
        <dbReference type="PROSITE" id="PS50931"/>
    </source>
</evidence>
<sequence>MRGTEFAELSAFAAIAERASFAKAAAHLGVSASALSQSIRLLEERLGVRLLNRTTRSVSTTAAGERLLDQLRPALEGLARATDAINDFRETPTGVVRLTVPRVAADLLLVPRLAEFRARYPAITLDLAVEDKVTDIVKHRFDAGIRRGEMLDQDMVARRISPDRRFVAAAAPGYLASRGYPLMPRDLQSHDCICIRRPSSGAIAPWRFMENGQFLDVKVGGPLILSDAHVALGAALNGAGIVLLAEDHLQPYLDDGRLLPLLDAWCWARPGFFLYYPSQRQLSPALQALAEFLRPPFI</sequence>
<evidence type="ECO:0000256" key="3">
    <source>
        <dbReference type="ARBA" id="ARBA00023125"/>
    </source>
</evidence>